<feature type="domain" description="Retroviral polymerase SH3-like" evidence="2">
    <location>
        <begin position="1"/>
        <end position="40"/>
    </location>
</feature>
<keyword evidence="4" id="KW-1185">Reference proteome</keyword>
<dbReference type="Pfam" id="PF25597">
    <property type="entry name" value="SH3_retrovirus"/>
    <property type="match status" value="1"/>
</dbReference>
<sequence length="163" mass="18682">MLGYKNDNSSCRILCLSDKRILISRNFKFNETVFPSFKKNPQSHNQLALEWGNHPSRTEMVDEVHPVREELVNEPRTEEPAVIPEEAQEMLDEPLSSSDDGQDPPVTNSWIRGIEPRHPTIYSANITKINILPFAQRPRVLVTSVDDCPRTYKKELVSADRVL</sequence>
<proteinExistence type="predicted"/>
<reference evidence="3" key="1">
    <citation type="submission" date="2021-03" db="EMBL/GenBank/DDBJ databases">
        <title>Draft genome sequence of rust myrtle Austropuccinia psidii MF-1, a brazilian biotype.</title>
        <authorList>
            <person name="Quecine M.C."/>
            <person name="Pachon D.M.R."/>
            <person name="Bonatelli M.L."/>
            <person name="Correr F.H."/>
            <person name="Franceschini L.M."/>
            <person name="Leite T.F."/>
            <person name="Margarido G.R.A."/>
            <person name="Almeida C.A."/>
            <person name="Ferrarezi J.A."/>
            <person name="Labate C.A."/>
        </authorList>
    </citation>
    <scope>NUCLEOTIDE SEQUENCE</scope>
    <source>
        <strain evidence="3">MF-1</strain>
    </source>
</reference>
<evidence type="ECO:0000313" key="4">
    <source>
        <dbReference type="Proteomes" id="UP000765509"/>
    </source>
</evidence>
<dbReference type="Proteomes" id="UP000765509">
    <property type="component" value="Unassembled WGS sequence"/>
</dbReference>
<organism evidence="3 4">
    <name type="scientific">Austropuccinia psidii MF-1</name>
    <dbReference type="NCBI Taxonomy" id="1389203"/>
    <lineage>
        <taxon>Eukaryota</taxon>
        <taxon>Fungi</taxon>
        <taxon>Dikarya</taxon>
        <taxon>Basidiomycota</taxon>
        <taxon>Pucciniomycotina</taxon>
        <taxon>Pucciniomycetes</taxon>
        <taxon>Pucciniales</taxon>
        <taxon>Sphaerophragmiaceae</taxon>
        <taxon>Austropuccinia</taxon>
    </lineage>
</organism>
<feature type="compositionally biased region" description="Polar residues" evidence="1">
    <location>
        <begin position="95"/>
        <end position="110"/>
    </location>
</feature>
<dbReference type="AlphaFoldDB" id="A0A9Q3D9X5"/>
<name>A0A9Q3D9X5_9BASI</name>
<dbReference type="InterPro" id="IPR057670">
    <property type="entry name" value="SH3_retrovirus"/>
</dbReference>
<comment type="caution">
    <text evidence="3">The sequence shown here is derived from an EMBL/GenBank/DDBJ whole genome shotgun (WGS) entry which is preliminary data.</text>
</comment>
<feature type="region of interest" description="Disordered" evidence="1">
    <location>
        <begin position="71"/>
        <end position="112"/>
    </location>
</feature>
<protein>
    <recommendedName>
        <fullName evidence="2">Retroviral polymerase SH3-like domain-containing protein</fullName>
    </recommendedName>
</protein>
<evidence type="ECO:0000259" key="2">
    <source>
        <dbReference type="Pfam" id="PF25597"/>
    </source>
</evidence>
<evidence type="ECO:0000313" key="3">
    <source>
        <dbReference type="EMBL" id="MBW0496566.1"/>
    </source>
</evidence>
<dbReference type="EMBL" id="AVOT02013697">
    <property type="protein sequence ID" value="MBW0496566.1"/>
    <property type="molecule type" value="Genomic_DNA"/>
</dbReference>
<gene>
    <name evidence="3" type="ORF">O181_036281</name>
</gene>
<evidence type="ECO:0000256" key="1">
    <source>
        <dbReference type="SAM" id="MobiDB-lite"/>
    </source>
</evidence>
<accession>A0A9Q3D9X5</accession>